<dbReference type="Gene3D" id="3.40.390.10">
    <property type="entry name" value="Collagenase (Catalytic Domain)"/>
    <property type="match status" value="1"/>
</dbReference>
<dbReference type="InterPro" id="IPR024079">
    <property type="entry name" value="MetalloPept_cat_dom_sf"/>
</dbReference>
<evidence type="ECO:0000313" key="14">
    <source>
        <dbReference type="WBParaSite" id="TCLT_0000923801-mRNA-1"/>
    </source>
</evidence>
<keyword evidence="13" id="KW-1185">Reference proteome</keyword>
<sequence length="678" mass="77202">MFARSGTEIVMHQISFLKCSRLLTSSKCFRFGTPEKGLFDEELLKHPSGFKLLNERVRKRSFELVDQIVNRKCQKKVVAVFDDLSNEICNAADLAECVRNLHSVKEFSAAAQESMQDFTELVESLNTRWDLYEALRNSLAVENDILTNVDKRTALLFLHDFEQAGVNLSQAEKDEYVKLSQEIFVVGSQFAHGAEQPVKVAPFYSKMYRVSRSLYSPNALTVDRCTRHWSYSTFYAHNEDQEKRLRRLITCRHLLARLTGHESFAHRAQQNSLLGSYESAHDFLIEVIKSCQPAAEQELAVLADILAQVESKQENLCESDLNYLCSLYRENAFGQLHHLSRYFSFRSLLNGFELLTKRLYNVSLSIQTPVAGEIWPGNVIKLDVFQDTQFLGTIYIDIESRQTKAAGDCHFTVRCFKQLDNGLYQTPIVVLSLSLTKGMETIDKVYLSPHQAENFFHEMGHAMHSMLARTQYQHVSGTRCSTDMAEIPSNLMEYFFNNIDVLREIARDSRGRSISVEDAASLITSRFSFTSLEMLQQAVYSLFDLEAHGCNAEAIMNGRITSTTLYSSIWSLVFPQVKKEANCAWHHRFTHLVPYGAKYYSYLVARATASLIWNARFRDSPFSMNNGAAWEKVLSKGGSVPPADLLYSILGYWPTSQSLASALKEESDHTCQRSTIHI</sequence>
<keyword evidence="5 10" id="KW-0378">Hydrolase</keyword>
<protein>
    <submittedName>
        <fullName evidence="14">Peptidase_M3 domain-containing protein</fullName>
    </submittedName>
</protein>
<dbReference type="OrthoDB" id="17530at2759"/>
<dbReference type="GO" id="GO:0005739">
    <property type="term" value="C:mitochondrion"/>
    <property type="evidence" value="ECO:0007669"/>
    <property type="project" value="UniProtKB-SubCell"/>
</dbReference>
<evidence type="ECO:0000256" key="2">
    <source>
        <dbReference type="ARBA" id="ARBA00006040"/>
    </source>
</evidence>
<evidence type="ECO:0000256" key="4">
    <source>
        <dbReference type="ARBA" id="ARBA00022723"/>
    </source>
</evidence>
<evidence type="ECO:0000256" key="8">
    <source>
        <dbReference type="ARBA" id="ARBA00023049"/>
    </source>
</evidence>
<proteinExistence type="inferred from homology"/>
<evidence type="ECO:0000256" key="6">
    <source>
        <dbReference type="ARBA" id="ARBA00022833"/>
    </source>
</evidence>
<accession>A0A0N5D818</accession>
<evidence type="ECO:0000313" key="13">
    <source>
        <dbReference type="Proteomes" id="UP000276776"/>
    </source>
</evidence>
<dbReference type="InterPro" id="IPR033851">
    <property type="entry name" value="M3A_MIP"/>
</dbReference>
<evidence type="ECO:0000259" key="11">
    <source>
        <dbReference type="Pfam" id="PF01432"/>
    </source>
</evidence>
<dbReference type="PANTHER" id="PTHR11804:SF79">
    <property type="entry name" value="MITOCHONDRIAL INTERMEDIATE PEPTIDASE"/>
    <property type="match status" value="1"/>
</dbReference>
<evidence type="ECO:0000256" key="1">
    <source>
        <dbReference type="ARBA" id="ARBA00004173"/>
    </source>
</evidence>
<keyword evidence="4 10" id="KW-0479">Metal-binding</keyword>
<evidence type="ECO:0000256" key="5">
    <source>
        <dbReference type="ARBA" id="ARBA00022801"/>
    </source>
</evidence>
<evidence type="ECO:0000313" key="12">
    <source>
        <dbReference type="EMBL" id="VDN06845.1"/>
    </source>
</evidence>
<dbReference type="Gene3D" id="1.10.1370.10">
    <property type="entry name" value="Neurolysin, domain 3"/>
    <property type="match status" value="1"/>
</dbReference>
<dbReference type="CDD" id="cd06457">
    <property type="entry name" value="M3A_MIP"/>
    <property type="match status" value="1"/>
</dbReference>
<dbReference type="AlphaFoldDB" id="A0A0N5D818"/>
<dbReference type="InterPro" id="IPR001567">
    <property type="entry name" value="Pept_M3A_M3B_dom"/>
</dbReference>
<reference evidence="12 13" key="2">
    <citation type="submission" date="2018-11" db="EMBL/GenBank/DDBJ databases">
        <authorList>
            <consortium name="Pathogen Informatics"/>
        </authorList>
    </citation>
    <scope>NUCLEOTIDE SEQUENCE [LARGE SCALE GENOMIC DNA]</scope>
</reference>
<name>A0A0N5D818_THECL</name>
<keyword evidence="8 10" id="KW-0482">Metalloprotease</keyword>
<keyword evidence="6 10" id="KW-0862">Zinc</keyword>
<dbReference type="OMA" id="ALMFEYM"/>
<dbReference type="STRING" id="103827.A0A0N5D818"/>
<dbReference type="PANTHER" id="PTHR11804">
    <property type="entry name" value="PROTEASE M3 THIMET OLIGOPEPTIDASE-RELATED"/>
    <property type="match status" value="1"/>
</dbReference>
<feature type="domain" description="Peptidase M3A/M3B catalytic" evidence="11">
    <location>
        <begin position="223"/>
        <end position="663"/>
    </location>
</feature>
<dbReference type="SUPFAM" id="SSF55486">
    <property type="entry name" value="Metalloproteases ('zincins'), catalytic domain"/>
    <property type="match status" value="1"/>
</dbReference>
<dbReference type="Pfam" id="PF01432">
    <property type="entry name" value="Peptidase_M3"/>
    <property type="match status" value="1"/>
</dbReference>
<evidence type="ECO:0000256" key="7">
    <source>
        <dbReference type="ARBA" id="ARBA00022946"/>
    </source>
</evidence>
<dbReference type="InterPro" id="IPR045090">
    <property type="entry name" value="Pept_M3A_M3B"/>
</dbReference>
<reference evidence="14" key="1">
    <citation type="submission" date="2017-02" db="UniProtKB">
        <authorList>
            <consortium name="WormBaseParasite"/>
        </authorList>
    </citation>
    <scope>IDENTIFICATION</scope>
</reference>
<gene>
    <name evidence="12" type="ORF">TCLT_LOCUS9227</name>
</gene>
<dbReference type="Proteomes" id="UP000276776">
    <property type="component" value="Unassembled WGS sequence"/>
</dbReference>
<comment type="cofactor">
    <cofactor evidence="10">
        <name>Zn(2+)</name>
        <dbReference type="ChEBI" id="CHEBI:29105"/>
    </cofactor>
    <text evidence="10">Binds 1 zinc ion.</text>
</comment>
<comment type="similarity">
    <text evidence="2 10">Belongs to the peptidase M3 family.</text>
</comment>
<dbReference type="InterPro" id="IPR024077">
    <property type="entry name" value="Neurolysin/TOP_dom2"/>
</dbReference>
<organism evidence="14">
    <name type="scientific">Thelazia callipaeda</name>
    <name type="common">Oriental eyeworm</name>
    <name type="synonym">Parasitic nematode</name>
    <dbReference type="NCBI Taxonomy" id="103827"/>
    <lineage>
        <taxon>Eukaryota</taxon>
        <taxon>Metazoa</taxon>
        <taxon>Ecdysozoa</taxon>
        <taxon>Nematoda</taxon>
        <taxon>Chromadorea</taxon>
        <taxon>Rhabditida</taxon>
        <taxon>Spirurina</taxon>
        <taxon>Spiruromorpha</taxon>
        <taxon>Thelazioidea</taxon>
        <taxon>Thelaziidae</taxon>
        <taxon>Thelazia</taxon>
    </lineage>
</organism>
<dbReference type="GO" id="GO:0004222">
    <property type="term" value="F:metalloendopeptidase activity"/>
    <property type="evidence" value="ECO:0007669"/>
    <property type="project" value="InterPro"/>
</dbReference>
<keyword evidence="7" id="KW-0809">Transit peptide</keyword>
<comment type="subcellular location">
    <subcellularLocation>
        <location evidence="1">Mitochondrion</location>
    </subcellularLocation>
</comment>
<dbReference type="GO" id="GO:0006627">
    <property type="term" value="P:protein processing involved in protein targeting to mitochondrion"/>
    <property type="evidence" value="ECO:0007669"/>
    <property type="project" value="TreeGrafter"/>
</dbReference>
<dbReference type="GO" id="GO:0046872">
    <property type="term" value="F:metal ion binding"/>
    <property type="evidence" value="ECO:0007669"/>
    <property type="project" value="UniProtKB-UniRule"/>
</dbReference>
<keyword evidence="9" id="KW-0496">Mitochondrion</keyword>
<dbReference type="WBParaSite" id="TCLT_0000923801-mRNA-1">
    <property type="protein sequence ID" value="TCLT_0000923801-mRNA-1"/>
    <property type="gene ID" value="TCLT_0000923801"/>
</dbReference>
<evidence type="ECO:0000256" key="3">
    <source>
        <dbReference type="ARBA" id="ARBA00022670"/>
    </source>
</evidence>
<dbReference type="EMBL" id="UYYF01004755">
    <property type="protein sequence ID" value="VDN06845.1"/>
    <property type="molecule type" value="Genomic_DNA"/>
</dbReference>
<keyword evidence="3 10" id="KW-0645">Protease</keyword>
<evidence type="ECO:0000256" key="9">
    <source>
        <dbReference type="ARBA" id="ARBA00023128"/>
    </source>
</evidence>
<evidence type="ECO:0000256" key="10">
    <source>
        <dbReference type="RuleBase" id="RU003435"/>
    </source>
</evidence>
<dbReference type="GO" id="GO:0006518">
    <property type="term" value="P:peptide metabolic process"/>
    <property type="evidence" value="ECO:0007669"/>
    <property type="project" value="TreeGrafter"/>
</dbReference>